<proteinExistence type="predicted"/>
<keyword evidence="2" id="KW-1185">Reference proteome</keyword>
<dbReference type="RefSeq" id="WP_252951391.1">
    <property type="nucleotide sequence ID" value="NZ_JAFIRR010000008.1"/>
</dbReference>
<protein>
    <submittedName>
        <fullName evidence="1">Uncharacterized protein</fullName>
    </submittedName>
</protein>
<sequence length="82" mass="9201">MSILPSTLLASLQTHRIVERPRNNIIYLGHNAFEIRHATPEIMEWIETETPNAVAFEGKGHAIVVFGSRDDALLFQHTYGGT</sequence>
<evidence type="ECO:0000313" key="2">
    <source>
        <dbReference type="Proteomes" id="UP001523392"/>
    </source>
</evidence>
<accession>A0ABT1CYR6</accession>
<name>A0ABT1CYR6_9PROT</name>
<organism evidence="1 2">
    <name type="scientific">Siccirubricoccus soli</name>
    <dbReference type="NCBI Taxonomy" id="2899147"/>
    <lineage>
        <taxon>Bacteria</taxon>
        <taxon>Pseudomonadati</taxon>
        <taxon>Pseudomonadota</taxon>
        <taxon>Alphaproteobacteria</taxon>
        <taxon>Acetobacterales</taxon>
        <taxon>Roseomonadaceae</taxon>
        <taxon>Siccirubricoccus</taxon>
    </lineage>
</organism>
<evidence type="ECO:0000313" key="1">
    <source>
        <dbReference type="EMBL" id="MCO6414802.1"/>
    </source>
</evidence>
<reference evidence="1 2" key="1">
    <citation type="submission" date="2021-12" db="EMBL/GenBank/DDBJ databases">
        <title>Siccirubricoccus leaddurans sp. nov., a high concentration Zn2+ tolerance bacterium.</title>
        <authorList>
            <person name="Cao Y."/>
        </authorList>
    </citation>
    <scope>NUCLEOTIDE SEQUENCE [LARGE SCALE GENOMIC DNA]</scope>
    <source>
        <strain evidence="1 2">KC 17139</strain>
    </source>
</reference>
<gene>
    <name evidence="1" type="ORF">JYK14_01225</name>
</gene>
<dbReference type="Proteomes" id="UP001523392">
    <property type="component" value="Unassembled WGS sequence"/>
</dbReference>
<comment type="caution">
    <text evidence="1">The sequence shown here is derived from an EMBL/GenBank/DDBJ whole genome shotgun (WGS) entry which is preliminary data.</text>
</comment>
<dbReference type="EMBL" id="JAFIRR010000008">
    <property type="protein sequence ID" value="MCO6414802.1"/>
    <property type="molecule type" value="Genomic_DNA"/>
</dbReference>